<dbReference type="SMART" id="SM00320">
    <property type="entry name" value="WD40"/>
    <property type="match status" value="5"/>
</dbReference>
<accession>R4XB23</accession>
<dbReference type="PANTHER" id="PTHR19865:SF0">
    <property type="entry name" value="U3 SMALL NUCLEOLAR RNA-INTERACTING PROTEIN 2"/>
    <property type="match status" value="1"/>
</dbReference>
<dbReference type="PROSITE" id="PS50082">
    <property type="entry name" value="WD_REPEATS_2"/>
    <property type="match status" value="3"/>
</dbReference>
<feature type="repeat" description="WD" evidence="5">
    <location>
        <begin position="265"/>
        <end position="306"/>
    </location>
</feature>
<evidence type="ECO:0000256" key="2">
    <source>
        <dbReference type="ARBA" id="ARBA00022574"/>
    </source>
</evidence>
<proteinExistence type="predicted"/>
<keyword evidence="4" id="KW-0539">Nucleus</keyword>
<dbReference type="GO" id="GO:0032040">
    <property type="term" value="C:small-subunit processome"/>
    <property type="evidence" value="ECO:0007669"/>
    <property type="project" value="TreeGrafter"/>
</dbReference>
<dbReference type="EMBL" id="CAHR02000117">
    <property type="protein sequence ID" value="CCG83023.1"/>
    <property type="molecule type" value="Genomic_DNA"/>
</dbReference>
<dbReference type="PRINTS" id="PR00320">
    <property type="entry name" value="GPROTEINBRPT"/>
</dbReference>
<gene>
    <name evidence="7" type="ORF">TAPDE_003165</name>
</gene>
<dbReference type="Pfam" id="PF00400">
    <property type="entry name" value="WD40"/>
    <property type="match status" value="4"/>
</dbReference>
<organism evidence="7 8">
    <name type="scientific">Taphrina deformans (strain PYCC 5710 / ATCC 11124 / CBS 356.35 / IMI 108563 / JCM 9778 / NBRC 8474)</name>
    <name type="common">Peach leaf curl fungus</name>
    <name type="synonym">Lalaria deformans</name>
    <dbReference type="NCBI Taxonomy" id="1097556"/>
    <lineage>
        <taxon>Eukaryota</taxon>
        <taxon>Fungi</taxon>
        <taxon>Dikarya</taxon>
        <taxon>Ascomycota</taxon>
        <taxon>Taphrinomycotina</taxon>
        <taxon>Taphrinomycetes</taxon>
        <taxon>Taphrinales</taxon>
        <taxon>Taphrinaceae</taxon>
        <taxon>Taphrina</taxon>
    </lineage>
</organism>
<feature type="repeat" description="WD" evidence="5">
    <location>
        <begin position="223"/>
        <end position="264"/>
    </location>
</feature>
<dbReference type="InterPro" id="IPR015943">
    <property type="entry name" value="WD40/YVTN_repeat-like_dom_sf"/>
</dbReference>
<evidence type="ECO:0000256" key="3">
    <source>
        <dbReference type="ARBA" id="ARBA00022737"/>
    </source>
</evidence>
<dbReference type="VEuPathDB" id="FungiDB:TAPDE_003165"/>
<dbReference type="STRING" id="1097556.R4XB23"/>
<comment type="caution">
    <text evidence="7">The sequence shown here is derived from an EMBL/GenBank/DDBJ whole genome shotgun (WGS) entry which is preliminary data.</text>
</comment>
<dbReference type="InterPro" id="IPR001680">
    <property type="entry name" value="WD40_rpt"/>
</dbReference>
<dbReference type="SUPFAM" id="SSF50978">
    <property type="entry name" value="WD40 repeat-like"/>
    <property type="match status" value="1"/>
</dbReference>
<protein>
    <submittedName>
        <fullName evidence="7">Ribosomal RNA-processing protein</fullName>
    </submittedName>
</protein>
<dbReference type="PANTHER" id="PTHR19865">
    <property type="entry name" value="U3 SMALL NUCLEOLAR RNA INTERACTING PROTEIN 2"/>
    <property type="match status" value="1"/>
</dbReference>
<dbReference type="AlphaFoldDB" id="R4XB23"/>
<dbReference type="PROSITE" id="PS50294">
    <property type="entry name" value="WD_REPEATS_REGION"/>
    <property type="match status" value="2"/>
</dbReference>
<dbReference type="InterPro" id="IPR039241">
    <property type="entry name" value="Rrp9-like"/>
</dbReference>
<dbReference type="InterPro" id="IPR036322">
    <property type="entry name" value="WD40_repeat_dom_sf"/>
</dbReference>
<feature type="compositionally biased region" description="Acidic residues" evidence="6">
    <location>
        <begin position="51"/>
        <end position="65"/>
    </location>
</feature>
<reference evidence="7 8" key="1">
    <citation type="journal article" date="2013" name="MBio">
        <title>Genome sequencing of the plant pathogen Taphrina deformans, the causal agent of peach leaf curl.</title>
        <authorList>
            <person name="Cisse O.H."/>
            <person name="Almeida J.M.G.C.F."/>
            <person name="Fonseca A."/>
            <person name="Kumar A.A."/>
            <person name="Salojaervi J."/>
            <person name="Overmyer K."/>
            <person name="Hauser P.M."/>
            <person name="Pagni M."/>
        </authorList>
    </citation>
    <scope>NUCLEOTIDE SEQUENCE [LARGE SCALE GENOMIC DNA]</scope>
    <source>
        <strain evidence="8">PYCC 5710 / ATCC 11124 / CBS 356.35 / IMI 108563 / JCM 9778 / NBRC 8474</strain>
    </source>
</reference>
<dbReference type="eggNOG" id="KOG0299">
    <property type="taxonomic scope" value="Eukaryota"/>
</dbReference>
<keyword evidence="2 5" id="KW-0853">WD repeat</keyword>
<evidence type="ECO:0000256" key="1">
    <source>
        <dbReference type="ARBA" id="ARBA00004123"/>
    </source>
</evidence>
<feature type="region of interest" description="Disordered" evidence="6">
    <location>
        <begin position="1"/>
        <end position="65"/>
    </location>
</feature>
<evidence type="ECO:0000256" key="6">
    <source>
        <dbReference type="SAM" id="MobiDB-lite"/>
    </source>
</evidence>
<dbReference type="InterPro" id="IPR019775">
    <property type="entry name" value="WD40_repeat_CS"/>
</dbReference>
<keyword evidence="3" id="KW-0677">Repeat</keyword>
<evidence type="ECO:0000256" key="4">
    <source>
        <dbReference type="ARBA" id="ARBA00023242"/>
    </source>
</evidence>
<evidence type="ECO:0000313" key="7">
    <source>
        <dbReference type="EMBL" id="CCG83023.1"/>
    </source>
</evidence>
<evidence type="ECO:0000256" key="5">
    <source>
        <dbReference type="PROSITE-ProRule" id="PRU00221"/>
    </source>
</evidence>
<feature type="repeat" description="WD" evidence="5">
    <location>
        <begin position="181"/>
        <end position="222"/>
    </location>
</feature>
<sequence>MSDPFFTKKRKRSAPKNDRLTSRGPQRAKRAPKDDEISSESDTNNANEAADYSDAELSETSEILDETPAEKRLRIAKNYLGKVSHEIADGEGFDAAEIDNDLISARLEKDNLAHSGKLYLRIAAAIETTTIPTTTSAAREKSCITTAVRHGDHVYATYKSGTIQKWHVDPRGVLSLKKTVRRAHTKAVLCSTVNHDGTRLATGSVDNTIIMWDTEHLTNLRTFNNHRDSVNSLSFPLTGDELFSASSDRTVKLFNSATLSYIESLFGHQDHISCLSSLSATTCVTTGSRDRSARLWKIVDESQLVFRGGDRKERFQEGSIDVCAQVDRELFVTGSDNGTVALWSTQKKKALCRLPATHGTDRTYQVSAEAVEGPENMSPENARWVTAIHAIPYSDLVLSGSWDGRLNLYQVSEDARKLVQVGTLATGRGIVNSIAAHGNDKEGWNVVVAVGYETRLGRWKTVGGARNGILSFKIEASGVA</sequence>
<dbReference type="GO" id="GO:0034511">
    <property type="term" value="F:U3 snoRNA binding"/>
    <property type="evidence" value="ECO:0007669"/>
    <property type="project" value="InterPro"/>
</dbReference>
<dbReference type="PROSITE" id="PS00678">
    <property type="entry name" value="WD_REPEATS_1"/>
    <property type="match status" value="1"/>
</dbReference>
<evidence type="ECO:0000313" key="8">
    <source>
        <dbReference type="Proteomes" id="UP000013776"/>
    </source>
</evidence>
<comment type="subcellular location">
    <subcellularLocation>
        <location evidence="1">Nucleus</location>
    </subcellularLocation>
</comment>
<dbReference type="InterPro" id="IPR020472">
    <property type="entry name" value="WD40_PAC1"/>
</dbReference>
<dbReference type="Gene3D" id="2.130.10.10">
    <property type="entry name" value="YVTN repeat-like/Quinoprotein amine dehydrogenase"/>
    <property type="match status" value="1"/>
</dbReference>
<name>R4XB23_TAPDE</name>
<dbReference type="Proteomes" id="UP000013776">
    <property type="component" value="Unassembled WGS sequence"/>
</dbReference>
<keyword evidence="8" id="KW-1185">Reference proteome</keyword>
<dbReference type="OrthoDB" id="189968at2759"/>